<feature type="compositionally biased region" description="Low complexity" evidence="1">
    <location>
        <begin position="174"/>
        <end position="184"/>
    </location>
</feature>
<dbReference type="Pfam" id="PF08539">
    <property type="entry name" value="HbrB"/>
    <property type="match status" value="1"/>
</dbReference>
<accession>A0A0J9X4W4</accession>
<feature type="compositionally biased region" description="Polar residues" evidence="1">
    <location>
        <begin position="48"/>
        <end position="57"/>
    </location>
</feature>
<name>A0A0J9X4W4_GEOCN</name>
<organism evidence="2 3">
    <name type="scientific">Geotrichum candidum</name>
    <name type="common">Oospora lactis</name>
    <name type="synonym">Dipodascus geotrichum</name>
    <dbReference type="NCBI Taxonomy" id="1173061"/>
    <lineage>
        <taxon>Eukaryota</taxon>
        <taxon>Fungi</taxon>
        <taxon>Dikarya</taxon>
        <taxon>Ascomycota</taxon>
        <taxon>Saccharomycotina</taxon>
        <taxon>Dipodascomycetes</taxon>
        <taxon>Dipodascales</taxon>
        <taxon>Dipodascaceae</taxon>
        <taxon>Geotrichum</taxon>
    </lineage>
</organism>
<evidence type="ECO:0000256" key="1">
    <source>
        <dbReference type="SAM" id="MobiDB-lite"/>
    </source>
</evidence>
<comment type="caution">
    <text evidence="2">The sequence shown here is derived from an EMBL/GenBank/DDBJ whole genome shotgun (WGS) entry which is preliminary data.</text>
</comment>
<feature type="region of interest" description="Disordered" evidence="1">
    <location>
        <begin position="174"/>
        <end position="210"/>
    </location>
</feature>
<evidence type="ECO:0000313" key="2">
    <source>
        <dbReference type="EMBL" id="CDO52169.1"/>
    </source>
</evidence>
<dbReference type="STRING" id="1173061.A0A0J9X4W4"/>
<dbReference type="AlphaFoldDB" id="A0A0J9X4W4"/>
<dbReference type="GO" id="GO:0031932">
    <property type="term" value="C:TORC2 complex"/>
    <property type="evidence" value="ECO:0007669"/>
    <property type="project" value="TreeGrafter"/>
</dbReference>
<protein>
    <recommendedName>
        <fullName evidence="4">HbrB-like protein</fullName>
    </recommendedName>
</protein>
<sequence length="493" mass="54260">MISRSRTNSSSSSSSSATIRNALPPAGGPHPGQSSLLQSRSPRYEETPGSTGQSATISGALLPSFGRPGRTSSDPMSVSLDKPDYSKQPLRTIGEPPMTPPAPNLSTRFKDSTSKLFPRHYGSSGSNSSNSTTSPPKSRTDVSRKQSLSESIATTALAKPSRELERIATSIKGSPSALLPLNSSSRDDKHKYHHPFKTPMASILSSSSSNSKLTSEQGSIYTFNSSTANGRSMIRTPPALEVGGSAMGFLSSTTRGVAVLPSEDNEFVAKETLTLLEQWILPLFNGEGLRTPVEKVNFLVTLHIESRKQQGYIAKDLLQEFKHLTQTGMARLADPFHKVLDSKLLARMVDLWQFFFSQVLPYWEAVFLPMQLEFEGKNSAFWAKLTTGPDYEQLNINRLTLIAFRDIVVLPIASRIEAIIGKLLFDFEESSMSMADVSVKLLQCTNVLATIRSGDENQEKVQLLIQSMKRNWLNRPQKDRRGLVFNKADQLMI</sequence>
<evidence type="ECO:0008006" key="4">
    <source>
        <dbReference type="Google" id="ProtNLM"/>
    </source>
</evidence>
<feature type="compositionally biased region" description="Low complexity" evidence="1">
    <location>
        <begin position="122"/>
        <end position="134"/>
    </location>
</feature>
<dbReference type="PANTHER" id="PTHR32428:SF2">
    <property type="entry name" value="TARGET OF RAPAMYCIN COMPLEX 2 SUBUNIT BIT61-RELATED"/>
    <property type="match status" value="1"/>
</dbReference>
<keyword evidence="3" id="KW-1185">Reference proteome</keyword>
<gene>
    <name evidence="2" type="ORF">BN980_GECA02s06819g</name>
</gene>
<dbReference type="Proteomes" id="UP000242525">
    <property type="component" value="Unassembled WGS sequence"/>
</dbReference>
<evidence type="ECO:0000313" key="3">
    <source>
        <dbReference type="Proteomes" id="UP000242525"/>
    </source>
</evidence>
<dbReference type="GO" id="GO:0038203">
    <property type="term" value="P:TORC2 signaling"/>
    <property type="evidence" value="ECO:0007669"/>
    <property type="project" value="TreeGrafter"/>
</dbReference>
<dbReference type="EMBL" id="CCBN010000002">
    <property type="protein sequence ID" value="CDO52169.1"/>
    <property type="molecule type" value="Genomic_DNA"/>
</dbReference>
<dbReference type="InterPro" id="IPR013745">
    <property type="entry name" value="Bit61/PRR5"/>
</dbReference>
<feature type="region of interest" description="Disordered" evidence="1">
    <location>
        <begin position="1"/>
        <end position="157"/>
    </location>
</feature>
<feature type="compositionally biased region" description="Low complexity" evidence="1">
    <location>
        <begin position="1"/>
        <end position="22"/>
    </location>
</feature>
<reference evidence="2" key="1">
    <citation type="submission" date="2014-03" db="EMBL/GenBank/DDBJ databases">
        <authorList>
            <person name="Casaregola S."/>
        </authorList>
    </citation>
    <scope>NUCLEOTIDE SEQUENCE [LARGE SCALE GENOMIC DNA]</scope>
    <source>
        <strain evidence="2">CLIB 918</strain>
    </source>
</reference>
<dbReference type="PANTHER" id="PTHR32428">
    <property type="entry name" value="TARGET OF RAPAMYCIN COMPLEX 2 SUBUNIT BIT61-RELATED"/>
    <property type="match status" value="1"/>
</dbReference>
<dbReference type="OrthoDB" id="2290221at2759"/>
<feature type="compositionally biased region" description="Polar residues" evidence="1">
    <location>
        <begin position="32"/>
        <end position="41"/>
    </location>
</feature>
<feature type="compositionally biased region" description="Polar residues" evidence="1">
    <location>
        <begin position="145"/>
        <end position="154"/>
    </location>
</feature>
<proteinExistence type="predicted"/>